<evidence type="ECO:0000259" key="4">
    <source>
        <dbReference type="PROSITE" id="PS50932"/>
    </source>
</evidence>
<keyword evidence="3" id="KW-0804">Transcription</keyword>
<evidence type="ECO:0000256" key="1">
    <source>
        <dbReference type="ARBA" id="ARBA00023015"/>
    </source>
</evidence>
<evidence type="ECO:0000256" key="3">
    <source>
        <dbReference type="ARBA" id="ARBA00023163"/>
    </source>
</evidence>
<keyword evidence="6" id="KW-1185">Reference proteome</keyword>
<evidence type="ECO:0000313" key="5">
    <source>
        <dbReference type="EMBL" id="MTH59409.1"/>
    </source>
</evidence>
<dbReference type="InterPro" id="IPR046335">
    <property type="entry name" value="LacI/GalR-like_sensor"/>
</dbReference>
<dbReference type="Gene3D" id="1.10.260.40">
    <property type="entry name" value="lambda repressor-like DNA-binding domains"/>
    <property type="match status" value="1"/>
</dbReference>
<dbReference type="InterPro" id="IPR028082">
    <property type="entry name" value="Peripla_BP_I"/>
</dbReference>
<name>A0A844HK36_9RHOB</name>
<dbReference type="Proteomes" id="UP000449846">
    <property type="component" value="Unassembled WGS sequence"/>
</dbReference>
<organism evidence="5 6">
    <name type="scientific">Paracoccus litorisediminis</name>
    <dbReference type="NCBI Taxonomy" id="2006130"/>
    <lineage>
        <taxon>Bacteria</taxon>
        <taxon>Pseudomonadati</taxon>
        <taxon>Pseudomonadota</taxon>
        <taxon>Alphaproteobacteria</taxon>
        <taxon>Rhodobacterales</taxon>
        <taxon>Paracoccaceae</taxon>
        <taxon>Paracoccus</taxon>
    </lineage>
</organism>
<comment type="caution">
    <text evidence="5">The sequence shown here is derived from an EMBL/GenBank/DDBJ whole genome shotgun (WGS) entry which is preliminary data.</text>
</comment>
<dbReference type="InterPro" id="IPR000843">
    <property type="entry name" value="HTH_LacI"/>
</dbReference>
<dbReference type="PROSITE" id="PS00356">
    <property type="entry name" value="HTH_LACI_1"/>
    <property type="match status" value="1"/>
</dbReference>
<feature type="domain" description="HTH lacI-type" evidence="4">
    <location>
        <begin position="12"/>
        <end position="65"/>
    </location>
</feature>
<dbReference type="SMART" id="SM00354">
    <property type="entry name" value="HTH_LACI"/>
    <property type="match status" value="1"/>
</dbReference>
<dbReference type="PANTHER" id="PTHR30146:SF154">
    <property type="entry name" value="TRANSCRIPTION REGULATOR, MEMBER OF GALR FAMILY"/>
    <property type="match status" value="1"/>
</dbReference>
<gene>
    <name evidence="5" type="ORF">GL300_09305</name>
</gene>
<dbReference type="AlphaFoldDB" id="A0A844HK36"/>
<accession>A0A844HK36</accession>
<dbReference type="GO" id="GO:0003700">
    <property type="term" value="F:DNA-binding transcription factor activity"/>
    <property type="evidence" value="ECO:0007669"/>
    <property type="project" value="TreeGrafter"/>
</dbReference>
<dbReference type="Gene3D" id="3.40.50.2300">
    <property type="match status" value="2"/>
</dbReference>
<reference evidence="5 6" key="1">
    <citation type="submission" date="2019-11" db="EMBL/GenBank/DDBJ databases">
        <authorList>
            <person name="Dong K."/>
        </authorList>
    </citation>
    <scope>NUCLEOTIDE SEQUENCE [LARGE SCALE GENOMIC DNA]</scope>
    <source>
        <strain evidence="5 6">NBRC 112902</strain>
    </source>
</reference>
<dbReference type="SUPFAM" id="SSF53822">
    <property type="entry name" value="Periplasmic binding protein-like I"/>
    <property type="match status" value="1"/>
</dbReference>
<proteinExistence type="predicted"/>
<dbReference type="Pfam" id="PF13377">
    <property type="entry name" value="Peripla_BP_3"/>
    <property type="match status" value="1"/>
</dbReference>
<dbReference type="Pfam" id="PF00356">
    <property type="entry name" value="LacI"/>
    <property type="match status" value="1"/>
</dbReference>
<dbReference type="InterPro" id="IPR010982">
    <property type="entry name" value="Lambda_DNA-bd_dom_sf"/>
</dbReference>
<keyword evidence="1" id="KW-0805">Transcription regulation</keyword>
<sequence>MPRNLMSDTPPATLRDIADAAGVSVAAASKVLNNRGGVSEENRQRVLAAADQLGYQGRSARAIQRAGVGAATIIMPAAYYSDSLFYEDIVKGVLEECAASGLSVEVRLVAPITEGGQAEIESILADPASGAIIAIGLDDAVLIDRIAAAETPAVLINGMDRSMRIDSVLPDNWSAGWLATQRLLAAGHRQIMHVTLPHRLTMRRRLDGFRVALTEAGLGFDPDRHVLDLGQMGFAETQTRNAIIAAHQQGRLEGVTAFFCSSDMVAFGLMQGLQSLGFAVPDDFSVIGLDDVALAGNSRPPLTTMRIERAELGRSGASLLLGRITNPGRSAIRMNMGVELIERATVAPPRGNPGLRSGRAQ</sequence>
<dbReference type="SUPFAM" id="SSF47413">
    <property type="entry name" value="lambda repressor-like DNA-binding domains"/>
    <property type="match status" value="1"/>
</dbReference>
<dbReference type="CDD" id="cd06267">
    <property type="entry name" value="PBP1_LacI_sugar_binding-like"/>
    <property type="match status" value="1"/>
</dbReference>
<dbReference type="PANTHER" id="PTHR30146">
    <property type="entry name" value="LACI-RELATED TRANSCRIPTIONAL REPRESSOR"/>
    <property type="match status" value="1"/>
</dbReference>
<dbReference type="OrthoDB" id="7811243at2"/>
<dbReference type="EMBL" id="WMIG01000003">
    <property type="protein sequence ID" value="MTH59409.1"/>
    <property type="molecule type" value="Genomic_DNA"/>
</dbReference>
<evidence type="ECO:0000313" key="6">
    <source>
        <dbReference type="Proteomes" id="UP000449846"/>
    </source>
</evidence>
<protein>
    <submittedName>
        <fullName evidence="5">LacI family DNA-binding transcriptional regulator</fullName>
    </submittedName>
</protein>
<dbReference type="PROSITE" id="PS50932">
    <property type="entry name" value="HTH_LACI_2"/>
    <property type="match status" value="1"/>
</dbReference>
<evidence type="ECO:0000256" key="2">
    <source>
        <dbReference type="ARBA" id="ARBA00023125"/>
    </source>
</evidence>
<keyword evidence="2 5" id="KW-0238">DNA-binding</keyword>
<dbReference type="GO" id="GO:0000976">
    <property type="term" value="F:transcription cis-regulatory region binding"/>
    <property type="evidence" value="ECO:0007669"/>
    <property type="project" value="TreeGrafter"/>
</dbReference>